<feature type="transmembrane region" description="Helical" evidence="5">
    <location>
        <begin position="475"/>
        <end position="497"/>
    </location>
</feature>
<sequence length="1736" mass="190078">MAPPRTSFHTTGERVPYDHSYIVTNQTYVQYFPPTSKHGYNHYVPEKRRPLVFIHGGGLTGAMWEATPDTRPGWAVLASQAGYHVYILDTIDNGRSQRAPDELRSTAGSVGHRTAKKIWDRFRIGPVDGYDARRVFEGGQFPVEAFDALVGGQSARRWGNDEMEAKGIVDAITKIGDCEVIAHSHGAALIIDVLDNIGHLVKDLALVEPGGTASAGNLIPSVRTVVYWGDYLDTLPAWVKIAAPYDTTLTEVVRLPEMGVKGNSHFPMLDRNSDQVFKVILTWLNSGPNAPERGESGERASEVADKLHRLSTCHWSGCLQADQRENRDACLSREEGAVLRGLPPILKPATLTKTKQPTKAVFTMSRSTLSVHDEYEKQGDVEKNPPDLVEDFEGLETIQRTPTTPPALITELDKGLIAWESQQDPENPLYWPAKKRRINMTVISLITFLSPLGSSIFAPGIALTMADLHESSQSVGSLMITIYLLGWALGPLFLAPLSEMYGRYIVVTLSSWFFVAFLIGCGFAQNMTGLIIMRFLAGIGGSAAMAIAPAIVADLYPIERRSFAMGIVLLIQTLSPAVGPICGGFIAQRLGWRWAYWILIIASGVMTILMTFFMNECYAPEVLKRKTRRLQKELGRKDLKSKLALDISKSSYVKRSLIRPVKLLTRSPIVIIFASYVAIIYGMLYLLFTTIPTTFTTHYNWSVETTGLVYISFAIGMCLSLLVLMRTIDKRVARLRALNNGVFEPEMRLGKLIFAIALARDLVVDPWTPLKQRFQLLANQLTSLFDGSDASIATLGAVIDNTAVAFAVNQPTIRELQPILEKALYGYMIPSAWNASTLNVLLFIATNDGVAQSTSSTGCDGWDPGNVKDVASGPLATNDGIQNFACGAGTDNAPYWITNVLDNRIDGCTAKAFNDCGRVVMVVLPGMNSIDGSGVVTGAWGGFALNAWKKNGEENGWAKADPATADTVRDMYSNGIRATGIVNIPGMEKLRSESSVTAIAPIWTAVIFSLLSCAIASSDVSQGRRDVSKILTAQVSSVGTNSGHGSNIDHESALAANRETDGIGSEQQITVTYAGSTEFGAVDSAMRVKTPVSNATGQQVALASYINPSSKVEWDRMTAYQADKVSVLVANVNNGPGALQAKEWTSVIKNATDHGKTVIGYVRTGYLGLSANSGKFGDEAFKTQLGSSDLADWIAQIEADVETWYRADTLVTYERSYAEYLNRTEGITLFDEWGVEFIIKEWTPKDHRKYWHIIYNTPQDKIGEVVALAKKRHAGLIMVTSATLPNPYGTLPSEEYMKTLIDAVETGSPKIVAPSSPPGVGAKPSPPTGLQAIRIEYSSIELEWFVYGEAEVMVVYLNNTEVVRIPGYLNRVTIGSLAVLSKNLKFKVQAVSKEGTTSAFSNTIVVDTKALPDGGKPIVNITVTSSINQTKYEADILVPFTFLRVFIIDPDSNCTYPAYAINTDRGFVCAKWMIEGDIFYKYSGKERDPKTKFWPFTWTPSDRLNEEGKNVKVEQNKFHYTWSLPIGIETVDTSNFLIEGEGISPKTNVFRSCPCHWKTPGAIRREKDGPLKYCEGKQKFCAYKCRDSWECQGYALFSRVRICDRAVQEIALGNPTYRANDKQAKPGSCSRNFFGFGCSVTIRGKDKEGRNCEINGDGLKQAYEDIKAGERGNCGKCPGSKDLGNGCSVSIDYTLGCDVLRGGSVRYVVQGSMEMGMGQSLSDGVMYSSTGGQLLG</sequence>
<dbReference type="InterPro" id="IPR021986">
    <property type="entry name" value="Spherulin4"/>
</dbReference>
<evidence type="ECO:0000256" key="3">
    <source>
        <dbReference type="ARBA" id="ARBA00022989"/>
    </source>
</evidence>
<dbReference type="PROSITE" id="PS50850">
    <property type="entry name" value="MFS"/>
    <property type="match status" value="1"/>
</dbReference>
<evidence type="ECO:0000259" key="6">
    <source>
        <dbReference type="PROSITE" id="PS50850"/>
    </source>
</evidence>
<dbReference type="PANTHER" id="PTHR23502:SF33">
    <property type="entry name" value="MAJOR FACILITATOR SUPERFAMILY (MFS) PROFILE DOMAIN-CONTAINING PROTEIN-RELATED"/>
    <property type="match status" value="1"/>
</dbReference>
<evidence type="ECO:0000256" key="1">
    <source>
        <dbReference type="ARBA" id="ARBA00004141"/>
    </source>
</evidence>
<dbReference type="InterPro" id="IPR020846">
    <property type="entry name" value="MFS_dom"/>
</dbReference>
<accession>A0A8H3U5C8</accession>
<evidence type="ECO:0000313" key="7">
    <source>
        <dbReference type="EMBL" id="KAE9963381.1"/>
    </source>
</evidence>
<comment type="caution">
    <text evidence="7">The sequence shown here is derived from an EMBL/GenBank/DDBJ whole genome shotgun (WGS) entry which is preliminary data.</text>
</comment>
<keyword evidence="3 5" id="KW-1133">Transmembrane helix</keyword>
<evidence type="ECO:0000313" key="8">
    <source>
        <dbReference type="Proteomes" id="UP000433883"/>
    </source>
</evidence>
<feature type="transmembrane region" description="Helical" evidence="5">
    <location>
        <begin position="563"/>
        <end position="588"/>
    </location>
</feature>
<feature type="transmembrane region" description="Helical" evidence="5">
    <location>
        <begin position="708"/>
        <end position="728"/>
    </location>
</feature>
<name>A0A8H3U5C8_VENIN</name>
<protein>
    <recommendedName>
        <fullName evidence="6">Major facilitator superfamily (MFS) profile domain-containing protein</fullName>
    </recommendedName>
</protein>
<feature type="transmembrane region" description="Helical" evidence="5">
    <location>
        <begin position="669"/>
        <end position="688"/>
    </location>
</feature>
<reference evidence="7 8" key="1">
    <citation type="submission" date="2019-11" db="EMBL/GenBank/DDBJ databases">
        <title>Venturia inaequalis Genome Resource.</title>
        <authorList>
            <person name="Lichtner F.J."/>
        </authorList>
    </citation>
    <scope>NUCLEOTIDE SEQUENCE [LARGE SCALE GENOMIC DNA]</scope>
    <source>
        <strain evidence="7">Bline_iso_100314</strain>
    </source>
</reference>
<organism evidence="7 8">
    <name type="scientific">Venturia inaequalis</name>
    <name type="common">Apple scab fungus</name>
    <dbReference type="NCBI Taxonomy" id="5025"/>
    <lineage>
        <taxon>Eukaryota</taxon>
        <taxon>Fungi</taxon>
        <taxon>Dikarya</taxon>
        <taxon>Ascomycota</taxon>
        <taxon>Pezizomycotina</taxon>
        <taxon>Dothideomycetes</taxon>
        <taxon>Pleosporomycetidae</taxon>
        <taxon>Venturiales</taxon>
        <taxon>Venturiaceae</taxon>
        <taxon>Venturia</taxon>
    </lineage>
</organism>
<dbReference type="EMBL" id="WNWQ01000851">
    <property type="protein sequence ID" value="KAE9963381.1"/>
    <property type="molecule type" value="Genomic_DNA"/>
</dbReference>
<proteinExistence type="predicted"/>
<feature type="transmembrane region" description="Helical" evidence="5">
    <location>
        <begin position="504"/>
        <end position="525"/>
    </location>
</feature>
<keyword evidence="4 5" id="KW-0472">Membrane</keyword>
<dbReference type="InterPro" id="IPR029167">
    <property type="entry name" value="Mug117"/>
</dbReference>
<evidence type="ECO:0000256" key="4">
    <source>
        <dbReference type="ARBA" id="ARBA00023136"/>
    </source>
</evidence>
<dbReference type="Proteomes" id="UP000433883">
    <property type="component" value="Unassembled WGS sequence"/>
</dbReference>
<dbReference type="Pfam" id="PF07690">
    <property type="entry name" value="MFS_1"/>
    <property type="match status" value="1"/>
</dbReference>
<dbReference type="GO" id="GO:0016020">
    <property type="term" value="C:membrane"/>
    <property type="evidence" value="ECO:0007669"/>
    <property type="project" value="UniProtKB-SubCell"/>
</dbReference>
<dbReference type="SUPFAM" id="SSF103473">
    <property type="entry name" value="MFS general substrate transporter"/>
    <property type="match status" value="1"/>
</dbReference>
<evidence type="ECO:0000256" key="2">
    <source>
        <dbReference type="ARBA" id="ARBA00022692"/>
    </source>
</evidence>
<feature type="transmembrane region" description="Helical" evidence="5">
    <location>
        <begin position="531"/>
        <end position="556"/>
    </location>
</feature>
<feature type="transmembrane region" description="Helical" evidence="5">
    <location>
        <begin position="442"/>
        <end position="463"/>
    </location>
</feature>
<comment type="subcellular location">
    <subcellularLocation>
        <location evidence="1">Membrane</location>
        <topology evidence="1">Multi-pass membrane protein</topology>
    </subcellularLocation>
</comment>
<feature type="domain" description="Major facilitator superfamily (MFS) profile" evidence="6">
    <location>
        <begin position="439"/>
        <end position="854"/>
    </location>
</feature>
<dbReference type="Pfam" id="PF15474">
    <property type="entry name" value="MU117"/>
    <property type="match status" value="1"/>
</dbReference>
<dbReference type="Gene3D" id="1.20.1250.20">
    <property type="entry name" value="MFS general substrate transporter like domains"/>
    <property type="match status" value="1"/>
</dbReference>
<dbReference type="Gene3D" id="3.40.50.1820">
    <property type="entry name" value="alpha/beta hydrolase"/>
    <property type="match status" value="1"/>
</dbReference>
<keyword evidence="2 5" id="KW-0812">Transmembrane</keyword>
<evidence type="ECO:0000256" key="5">
    <source>
        <dbReference type="SAM" id="Phobius"/>
    </source>
</evidence>
<dbReference type="InterPro" id="IPR036259">
    <property type="entry name" value="MFS_trans_sf"/>
</dbReference>
<dbReference type="Pfam" id="PF12138">
    <property type="entry name" value="Spherulin4"/>
    <property type="match status" value="1"/>
</dbReference>
<dbReference type="SUPFAM" id="SSF53474">
    <property type="entry name" value="alpha/beta-Hydrolases"/>
    <property type="match status" value="1"/>
</dbReference>
<gene>
    <name evidence="7" type="ORF">BLS_009358</name>
</gene>
<dbReference type="InterPro" id="IPR029058">
    <property type="entry name" value="AB_hydrolase_fold"/>
</dbReference>
<dbReference type="PANTHER" id="PTHR23502">
    <property type="entry name" value="MAJOR FACILITATOR SUPERFAMILY"/>
    <property type="match status" value="1"/>
</dbReference>
<dbReference type="InterPro" id="IPR011701">
    <property type="entry name" value="MFS"/>
</dbReference>
<feature type="transmembrane region" description="Helical" evidence="5">
    <location>
        <begin position="594"/>
        <end position="619"/>
    </location>
</feature>
<dbReference type="GO" id="GO:0022857">
    <property type="term" value="F:transmembrane transporter activity"/>
    <property type="evidence" value="ECO:0007669"/>
    <property type="project" value="InterPro"/>
</dbReference>